<feature type="transmembrane region" description="Helical" evidence="6">
    <location>
        <begin position="405"/>
        <end position="425"/>
    </location>
</feature>
<feature type="transmembrane region" description="Helical" evidence="6">
    <location>
        <begin position="246"/>
        <end position="265"/>
    </location>
</feature>
<evidence type="ECO:0000313" key="8">
    <source>
        <dbReference type="EMBL" id="GAA4457191.1"/>
    </source>
</evidence>
<dbReference type="InterPro" id="IPR020846">
    <property type="entry name" value="MFS_dom"/>
</dbReference>
<evidence type="ECO:0000256" key="6">
    <source>
        <dbReference type="SAM" id="Phobius"/>
    </source>
</evidence>
<dbReference type="InterPro" id="IPR000849">
    <property type="entry name" value="Sugar_P_transporter"/>
</dbReference>
<evidence type="ECO:0000256" key="3">
    <source>
        <dbReference type="ARBA" id="ARBA00022692"/>
    </source>
</evidence>
<evidence type="ECO:0000256" key="1">
    <source>
        <dbReference type="ARBA" id="ARBA00004141"/>
    </source>
</evidence>
<name>A0ABP8MZP5_9BACT</name>
<dbReference type="PROSITE" id="PS50850">
    <property type="entry name" value="MFS"/>
    <property type="match status" value="1"/>
</dbReference>
<feature type="transmembrane region" description="Helical" evidence="6">
    <location>
        <begin position="61"/>
        <end position="83"/>
    </location>
</feature>
<feature type="transmembrane region" description="Helical" evidence="6">
    <location>
        <begin position="313"/>
        <end position="332"/>
    </location>
</feature>
<proteinExistence type="predicted"/>
<keyword evidence="4 6" id="KW-1133">Transmembrane helix</keyword>
<dbReference type="PANTHER" id="PTHR43791">
    <property type="entry name" value="PERMEASE-RELATED"/>
    <property type="match status" value="1"/>
</dbReference>
<dbReference type="Gene3D" id="1.20.1250.20">
    <property type="entry name" value="MFS general substrate transporter like domains"/>
    <property type="match status" value="2"/>
</dbReference>
<comment type="caution">
    <text evidence="8">The sequence shown here is derived from an EMBL/GenBank/DDBJ whole genome shotgun (WGS) entry which is preliminary data.</text>
</comment>
<feature type="transmembrane region" description="Helical" evidence="6">
    <location>
        <begin position="120"/>
        <end position="141"/>
    </location>
</feature>
<feature type="transmembrane region" description="Helical" evidence="6">
    <location>
        <begin position="374"/>
        <end position="393"/>
    </location>
</feature>
<dbReference type="SUPFAM" id="SSF103473">
    <property type="entry name" value="MFS general substrate transporter"/>
    <property type="match status" value="1"/>
</dbReference>
<evidence type="ECO:0000256" key="2">
    <source>
        <dbReference type="ARBA" id="ARBA00022448"/>
    </source>
</evidence>
<keyword evidence="3 6" id="KW-0812">Transmembrane</keyword>
<gene>
    <name evidence="8" type="ORF">GCM10023189_27520</name>
</gene>
<dbReference type="Proteomes" id="UP001501175">
    <property type="component" value="Unassembled WGS sequence"/>
</dbReference>
<dbReference type="CDD" id="cd17319">
    <property type="entry name" value="MFS_ExuT_GudP_like"/>
    <property type="match status" value="1"/>
</dbReference>
<dbReference type="PANTHER" id="PTHR43791:SF100">
    <property type="entry name" value="SUGAR TRANSPORTER"/>
    <property type="match status" value="1"/>
</dbReference>
<evidence type="ECO:0000256" key="5">
    <source>
        <dbReference type="ARBA" id="ARBA00023136"/>
    </source>
</evidence>
<feature type="transmembrane region" description="Helical" evidence="6">
    <location>
        <begin position="181"/>
        <end position="200"/>
    </location>
</feature>
<feature type="transmembrane region" description="Helical" evidence="6">
    <location>
        <begin position="95"/>
        <end position="114"/>
    </location>
</feature>
<dbReference type="InterPro" id="IPR036259">
    <property type="entry name" value="MFS_trans_sf"/>
</dbReference>
<comment type="subcellular location">
    <subcellularLocation>
        <location evidence="1">Membrane</location>
        <topology evidence="1">Multi-pass membrane protein</topology>
    </subcellularLocation>
</comment>
<dbReference type="PIRSF" id="PIRSF002808">
    <property type="entry name" value="Hexose_phosphate_transp"/>
    <property type="match status" value="1"/>
</dbReference>
<keyword evidence="5 6" id="KW-0472">Membrane</keyword>
<dbReference type="EMBL" id="BAABHD010000029">
    <property type="protein sequence ID" value="GAA4457191.1"/>
    <property type="molecule type" value="Genomic_DNA"/>
</dbReference>
<feature type="transmembrane region" description="Helical" evidence="6">
    <location>
        <begin position="25"/>
        <end position="41"/>
    </location>
</feature>
<evidence type="ECO:0000313" key="9">
    <source>
        <dbReference type="Proteomes" id="UP001501175"/>
    </source>
</evidence>
<dbReference type="Pfam" id="PF07690">
    <property type="entry name" value="MFS_1"/>
    <property type="match status" value="1"/>
</dbReference>
<reference evidence="9" key="1">
    <citation type="journal article" date="2019" name="Int. J. Syst. Evol. Microbiol.">
        <title>The Global Catalogue of Microorganisms (GCM) 10K type strain sequencing project: providing services to taxonomists for standard genome sequencing and annotation.</title>
        <authorList>
            <consortium name="The Broad Institute Genomics Platform"/>
            <consortium name="The Broad Institute Genome Sequencing Center for Infectious Disease"/>
            <person name="Wu L."/>
            <person name="Ma J."/>
        </authorList>
    </citation>
    <scope>NUCLEOTIDE SEQUENCE [LARGE SCALE GENOMIC DNA]</scope>
    <source>
        <strain evidence="9">JCM 17927</strain>
    </source>
</reference>
<keyword evidence="2" id="KW-0813">Transport</keyword>
<evidence type="ECO:0000259" key="7">
    <source>
        <dbReference type="PROSITE" id="PS50850"/>
    </source>
</evidence>
<evidence type="ECO:0000256" key="4">
    <source>
        <dbReference type="ARBA" id="ARBA00022989"/>
    </source>
</evidence>
<organism evidence="8 9">
    <name type="scientific">Nibrella saemangeumensis</name>
    <dbReference type="NCBI Taxonomy" id="1084526"/>
    <lineage>
        <taxon>Bacteria</taxon>
        <taxon>Pseudomonadati</taxon>
        <taxon>Bacteroidota</taxon>
        <taxon>Cytophagia</taxon>
        <taxon>Cytophagales</taxon>
        <taxon>Spirosomataceae</taxon>
        <taxon>Nibrella</taxon>
    </lineage>
</organism>
<accession>A0ABP8MZP5</accession>
<feature type="transmembrane region" description="Helical" evidence="6">
    <location>
        <begin position="338"/>
        <end position="362"/>
    </location>
</feature>
<feature type="domain" description="Major facilitator superfamily (MFS) profile" evidence="7">
    <location>
        <begin position="28"/>
        <end position="429"/>
    </location>
</feature>
<keyword evidence="9" id="KW-1185">Reference proteome</keyword>
<feature type="transmembrane region" description="Helical" evidence="6">
    <location>
        <begin position="285"/>
        <end position="304"/>
    </location>
</feature>
<protein>
    <submittedName>
        <fullName evidence="8">MFS transporter</fullName>
    </submittedName>
</protein>
<dbReference type="InterPro" id="IPR011701">
    <property type="entry name" value="MFS"/>
</dbReference>
<sequence>MFLTEVQLLDPMQANSDIILAKARWYRLIPIAFITYSLAYLDRANFGFGAAGGMAEDLGITPAMSSLLGSLFFLGYFFFQVPGAIYAENRSAKKLIFWSLILWGGLAMATGIVSNINALIVIRFMLGVVESAVMPAMLLFLSRWFTKSERSRANTFLILGNPATILWMSVLSGYLINAVGWRWMFIWEGLPAIIWAFFWWRLVQDKPQDATWLTTPEKQALEAKLQQEQQGIKPVKNYAEAFKSRIVILLSLQYALWSVGVYGFVMWLPSILNAAPNMNIVKTGWLSAVPYVLAIIGMLSASYFSDKTLNRKAFVWPFLLIGAVAFYGSYLLGANNFWLSFVLLIIAGGAMYAPYGPFFAIIPEILPKNVAGGAMALINSFGALGSFVGAYIVGYLNGTTGGFGASYIFMAGSLLLSALITLVAVKQPGAAAKPEPVKVSMP</sequence>
<feature type="transmembrane region" description="Helical" evidence="6">
    <location>
        <begin position="153"/>
        <end position="175"/>
    </location>
</feature>